<dbReference type="RefSeq" id="WP_126629218.1">
    <property type="nucleotide sequence ID" value="NZ_BIFT01000001.1"/>
</dbReference>
<dbReference type="SMART" id="SM00342">
    <property type="entry name" value="HTH_ARAC"/>
    <property type="match status" value="1"/>
</dbReference>
<dbReference type="PROSITE" id="PS00041">
    <property type="entry name" value="HTH_ARAC_FAMILY_1"/>
    <property type="match status" value="1"/>
</dbReference>
<evidence type="ECO:0000256" key="1">
    <source>
        <dbReference type="ARBA" id="ARBA00023015"/>
    </source>
</evidence>
<dbReference type="Gene3D" id="1.10.10.60">
    <property type="entry name" value="Homeodomain-like"/>
    <property type="match status" value="2"/>
</dbReference>
<evidence type="ECO:0000259" key="4">
    <source>
        <dbReference type="PROSITE" id="PS01124"/>
    </source>
</evidence>
<name>A0A402BCI6_9CHLR</name>
<proteinExistence type="predicted"/>
<dbReference type="SUPFAM" id="SSF46689">
    <property type="entry name" value="Homeodomain-like"/>
    <property type="match status" value="2"/>
</dbReference>
<reference evidence="6" key="1">
    <citation type="submission" date="2018-12" db="EMBL/GenBank/DDBJ databases">
        <title>Tengunoibacter tsumagoiensis gen. nov., sp. nov., Dictyobacter kobayashii sp. nov., D. alpinus sp. nov., and D. joshuensis sp. nov. and description of Dictyobacteraceae fam. nov. within the order Ktedonobacterales isolated from Tengu-no-mugimeshi.</title>
        <authorList>
            <person name="Wang C.M."/>
            <person name="Zheng Y."/>
            <person name="Sakai Y."/>
            <person name="Toyoda A."/>
            <person name="Minakuchi Y."/>
            <person name="Abe K."/>
            <person name="Yokota A."/>
            <person name="Yabe S."/>
        </authorList>
    </citation>
    <scope>NUCLEOTIDE SEQUENCE [LARGE SCALE GENOMIC DNA]</scope>
    <source>
        <strain evidence="6">Uno16</strain>
    </source>
</reference>
<dbReference type="Pfam" id="PF12833">
    <property type="entry name" value="HTH_18"/>
    <property type="match status" value="1"/>
</dbReference>
<evidence type="ECO:0000256" key="2">
    <source>
        <dbReference type="ARBA" id="ARBA00023125"/>
    </source>
</evidence>
<dbReference type="PANTHER" id="PTHR46796:SF6">
    <property type="entry name" value="ARAC SUBFAMILY"/>
    <property type="match status" value="1"/>
</dbReference>
<dbReference type="AlphaFoldDB" id="A0A402BCI6"/>
<dbReference type="InterPro" id="IPR018060">
    <property type="entry name" value="HTH_AraC"/>
</dbReference>
<comment type="caution">
    <text evidence="5">The sequence shown here is derived from an EMBL/GenBank/DDBJ whole genome shotgun (WGS) entry which is preliminary data.</text>
</comment>
<dbReference type="OrthoDB" id="2060755at2"/>
<dbReference type="InterPro" id="IPR020449">
    <property type="entry name" value="Tscrpt_reg_AraC-type_HTH"/>
</dbReference>
<evidence type="ECO:0000313" key="5">
    <source>
        <dbReference type="EMBL" id="GCE29075.1"/>
    </source>
</evidence>
<dbReference type="PANTHER" id="PTHR46796">
    <property type="entry name" value="HTH-TYPE TRANSCRIPTIONAL ACTIVATOR RHAS-RELATED"/>
    <property type="match status" value="1"/>
</dbReference>
<dbReference type="InterPro" id="IPR009057">
    <property type="entry name" value="Homeodomain-like_sf"/>
</dbReference>
<keyword evidence="1" id="KW-0805">Transcription regulation</keyword>
<feature type="domain" description="HTH araC/xylS-type" evidence="4">
    <location>
        <begin position="205"/>
        <end position="303"/>
    </location>
</feature>
<dbReference type="GO" id="GO:0003700">
    <property type="term" value="F:DNA-binding transcription factor activity"/>
    <property type="evidence" value="ECO:0007669"/>
    <property type="project" value="InterPro"/>
</dbReference>
<dbReference type="Proteomes" id="UP000287171">
    <property type="component" value="Unassembled WGS sequence"/>
</dbReference>
<gene>
    <name evidence="5" type="ORF">KDA_45590</name>
</gene>
<dbReference type="GO" id="GO:0043565">
    <property type="term" value="F:sequence-specific DNA binding"/>
    <property type="evidence" value="ECO:0007669"/>
    <property type="project" value="InterPro"/>
</dbReference>
<organism evidence="5 6">
    <name type="scientific">Dictyobacter alpinus</name>
    <dbReference type="NCBI Taxonomy" id="2014873"/>
    <lineage>
        <taxon>Bacteria</taxon>
        <taxon>Bacillati</taxon>
        <taxon>Chloroflexota</taxon>
        <taxon>Ktedonobacteria</taxon>
        <taxon>Ktedonobacterales</taxon>
        <taxon>Dictyobacteraceae</taxon>
        <taxon>Dictyobacter</taxon>
    </lineage>
</organism>
<protein>
    <recommendedName>
        <fullName evidence="4">HTH araC/xylS-type domain-containing protein</fullName>
    </recommendedName>
</protein>
<dbReference type="PROSITE" id="PS01124">
    <property type="entry name" value="HTH_ARAC_FAMILY_2"/>
    <property type="match status" value="1"/>
</dbReference>
<evidence type="ECO:0000256" key="3">
    <source>
        <dbReference type="ARBA" id="ARBA00023163"/>
    </source>
</evidence>
<sequence>MFEQVTHSQYAGETVLVPLRYLSSEDAGWEGLKAEAFHEPLALEGWIAPGRSDVSLVLFAGGTMRMEQRPFNGAWKMLYMRSNDMLLTAGRDVAHEVRWQGISDLPMQTLHLHLSQELFCRTAAEVTDKDIQPSALMSRSGFQDPLLAQIGLALWRELEQQAPAGKLYAQIAAQMLAVHLLHHYSEIRLHPSEESYQRLTARQMRRLVAFIQERLSQELTLEELATQAGFSPYYFARIFRQTTGESPHQFVLRQRVERAQQLLAQKNIPLVEVALESGFANQSHFTRTFKRYLGTTPRTYRQELNR</sequence>
<accession>A0A402BCI6</accession>
<evidence type="ECO:0000313" key="6">
    <source>
        <dbReference type="Proteomes" id="UP000287171"/>
    </source>
</evidence>
<keyword evidence="6" id="KW-1185">Reference proteome</keyword>
<dbReference type="InterPro" id="IPR018062">
    <property type="entry name" value="HTH_AraC-typ_CS"/>
</dbReference>
<keyword evidence="2" id="KW-0238">DNA-binding</keyword>
<dbReference type="PRINTS" id="PR00032">
    <property type="entry name" value="HTHARAC"/>
</dbReference>
<dbReference type="InterPro" id="IPR050204">
    <property type="entry name" value="AraC_XylS_family_regulators"/>
</dbReference>
<keyword evidence="3" id="KW-0804">Transcription</keyword>
<dbReference type="EMBL" id="BIFT01000001">
    <property type="protein sequence ID" value="GCE29075.1"/>
    <property type="molecule type" value="Genomic_DNA"/>
</dbReference>